<gene>
    <name evidence="1" type="ORF">CUU66_01985</name>
</gene>
<comment type="caution">
    <text evidence="1">The sequence shown here is derived from an EMBL/GenBank/DDBJ whole genome shotgun (WGS) entry which is preliminary data.</text>
</comment>
<organism evidence="1 2">
    <name type="scientific">Peribacillus deserti</name>
    <dbReference type="NCBI Taxonomy" id="673318"/>
    <lineage>
        <taxon>Bacteria</taxon>
        <taxon>Bacillati</taxon>
        <taxon>Bacillota</taxon>
        <taxon>Bacilli</taxon>
        <taxon>Bacillales</taxon>
        <taxon>Bacillaceae</taxon>
        <taxon>Peribacillus</taxon>
    </lineage>
</organism>
<reference evidence="1 2" key="1">
    <citation type="submission" date="2017-11" db="EMBL/GenBank/DDBJ databases">
        <title>Comparitive Functional Genomics of Dry Heat Resistant strains isolated from the Viking Spacecraft.</title>
        <authorList>
            <person name="Seuylemezian A."/>
            <person name="Cooper K."/>
            <person name="Vaishampayan P."/>
        </authorList>
    </citation>
    <scope>NUCLEOTIDE SEQUENCE [LARGE SCALE GENOMIC DNA]</scope>
    <source>
        <strain evidence="1 2">V1-29</strain>
    </source>
</reference>
<evidence type="ECO:0000313" key="1">
    <source>
        <dbReference type="EMBL" id="PLT31520.1"/>
    </source>
</evidence>
<dbReference type="Proteomes" id="UP000234748">
    <property type="component" value="Unassembled WGS sequence"/>
</dbReference>
<proteinExistence type="predicted"/>
<protein>
    <submittedName>
        <fullName evidence="1">Uncharacterized protein</fullName>
    </submittedName>
</protein>
<dbReference type="AlphaFoldDB" id="A0A2N5MAY9"/>
<sequence>MEMGMISVKKLFRKAGRSMENKSLRAVIVLGINKGHGSNHETRILEKASLAWQELAADFHQQTGIYVSAVAHKSKTIYHTEWGCPEGGEDTITFTSSVNYEYVKDINAWKDTLIQLTKQLKARFEQETVTIEFEDISLIYLD</sequence>
<dbReference type="EMBL" id="PGUY01000004">
    <property type="protein sequence ID" value="PLT31520.1"/>
    <property type="molecule type" value="Genomic_DNA"/>
</dbReference>
<name>A0A2N5MAY9_9BACI</name>
<accession>A0A2N5MAY9</accession>
<evidence type="ECO:0000313" key="2">
    <source>
        <dbReference type="Proteomes" id="UP000234748"/>
    </source>
</evidence>
<keyword evidence="2" id="KW-1185">Reference proteome</keyword>